<evidence type="ECO:0000256" key="1">
    <source>
        <dbReference type="ARBA" id="ARBA00003195"/>
    </source>
</evidence>
<keyword evidence="11 12" id="KW-1015">Disulfide bond</keyword>
<feature type="non-terminal residue" evidence="13">
    <location>
        <position position="90"/>
    </location>
</feature>
<keyword evidence="6" id="KW-0679">Respiratory chain</keyword>
<comment type="subcellular location">
    <subcellularLocation>
        <location evidence="3">Mitochondrion inner membrane</location>
        <topology evidence="3">Peripheral membrane protein</topology>
    </subcellularLocation>
    <subcellularLocation>
        <location evidence="2">Mitochondrion intermembrane space</location>
    </subcellularLocation>
</comment>
<protein>
    <submittedName>
        <fullName evidence="13">Uncharacterized protein</fullName>
    </submittedName>
</protein>
<evidence type="ECO:0000256" key="7">
    <source>
        <dbReference type="ARBA" id="ARBA00022792"/>
    </source>
</evidence>
<dbReference type="GO" id="GO:0005743">
    <property type="term" value="C:mitochondrial inner membrane"/>
    <property type="evidence" value="ECO:0007669"/>
    <property type="project" value="UniProtKB-SubCell"/>
</dbReference>
<organism evidence="13 14">
    <name type="scientific">Stegodyphus mimosarum</name>
    <name type="common">African social velvet spider</name>
    <dbReference type="NCBI Taxonomy" id="407821"/>
    <lineage>
        <taxon>Eukaryota</taxon>
        <taxon>Metazoa</taxon>
        <taxon>Ecdysozoa</taxon>
        <taxon>Arthropoda</taxon>
        <taxon>Chelicerata</taxon>
        <taxon>Arachnida</taxon>
        <taxon>Araneae</taxon>
        <taxon>Araneomorphae</taxon>
        <taxon>Entelegynae</taxon>
        <taxon>Eresoidea</taxon>
        <taxon>Eresidae</taxon>
        <taxon>Stegodyphus</taxon>
    </lineage>
</organism>
<dbReference type="InterPro" id="IPR019342">
    <property type="entry name" value="NADH_UbQ_OxRdtase_FeS-su5"/>
</dbReference>
<dbReference type="GO" id="GO:0005758">
    <property type="term" value="C:mitochondrial intermembrane space"/>
    <property type="evidence" value="ECO:0007669"/>
    <property type="project" value="UniProtKB-SubCell"/>
</dbReference>
<dbReference type="STRING" id="407821.A0A087T8N2"/>
<reference evidence="13 14" key="1">
    <citation type="submission" date="2013-11" db="EMBL/GenBank/DDBJ databases">
        <title>Genome sequencing of Stegodyphus mimosarum.</title>
        <authorList>
            <person name="Bechsgaard J."/>
        </authorList>
    </citation>
    <scope>NUCLEOTIDE SEQUENCE [LARGE SCALE GENOMIC DNA]</scope>
</reference>
<keyword evidence="7" id="KW-0999">Mitochondrion inner membrane</keyword>
<proteinExistence type="inferred from homology"/>
<dbReference type="PANTHER" id="PTHR21268">
    <property type="entry name" value="NADH DEHYDROGENASE [UBIQUINONE] IRON-SULFUR PROTEIN 5"/>
    <property type="match status" value="1"/>
</dbReference>
<accession>A0A087T8N2</accession>
<evidence type="ECO:0000256" key="5">
    <source>
        <dbReference type="ARBA" id="ARBA00022448"/>
    </source>
</evidence>
<keyword evidence="10" id="KW-0472">Membrane</keyword>
<comment type="similarity">
    <text evidence="4">Belongs to the complex I NDUFS5 subunit family.</text>
</comment>
<evidence type="ECO:0000256" key="2">
    <source>
        <dbReference type="ARBA" id="ARBA00004569"/>
    </source>
</evidence>
<dbReference type="EMBL" id="KK113970">
    <property type="protein sequence ID" value="KFM61471.1"/>
    <property type="molecule type" value="Genomic_DNA"/>
</dbReference>
<keyword evidence="8" id="KW-0249">Electron transport</keyword>
<dbReference type="PANTHER" id="PTHR21268:SF2">
    <property type="entry name" value="NADH DEHYDROGENASE [UBIQUINONE] IRON-SULFUR PROTEIN 5"/>
    <property type="match status" value="1"/>
</dbReference>
<evidence type="ECO:0000256" key="4">
    <source>
        <dbReference type="ARBA" id="ARBA00007372"/>
    </source>
</evidence>
<evidence type="ECO:0000256" key="6">
    <source>
        <dbReference type="ARBA" id="ARBA00022660"/>
    </source>
</evidence>
<feature type="disulfide bond" evidence="12">
    <location>
        <begin position="41"/>
        <end position="54"/>
    </location>
</feature>
<evidence type="ECO:0000256" key="10">
    <source>
        <dbReference type="ARBA" id="ARBA00023136"/>
    </source>
</evidence>
<dbReference type="AlphaFoldDB" id="A0A087T8N2"/>
<name>A0A087T8N2_STEMI</name>
<feature type="disulfide bond" evidence="12">
    <location>
        <begin position="31"/>
        <end position="64"/>
    </location>
</feature>
<evidence type="ECO:0000256" key="12">
    <source>
        <dbReference type="PIRSR" id="PIRSR619342-50"/>
    </source>
</evidence>
<keyword evidence="9" id="KW-0496">Mitochondrion</keyword>
<evidence type="ECO:0000256" key="3">
    <source>
        <dbReference type="ARBA" id="ARBA00004637"/>
    </source>
</evidence>
<gene>
    <name evidence="13" type="ORF">X975_25529</name>
</gene>
<dbReference type="OrthoDB" id="9992197at2759"/>
<dbReference type="OMA" id="YEDYLEC"/>
<evidence type="ECO:0000256" key="11">
    <source>
        <dbReference type="ARBA" id="ARBA00023157"/>
    </source>
</evidence>
<comment type="function">
    <text evidence="1">Accessory subunit of the mitochondrial membrane respiratory chain NADH dehydrogenase (Complex I), that is believed not to be involved in catalysis. Complex I functions in the transfer of electrons from NADH to the respiratory chain. The immediate electron acceptor for the enzyme is believed to be ubiquinone.</text>
</comment>
<evidence type="ECO:0000256" key="8">
    <source>
        <dbReference type="ARBA" id="ARBA00022982"/>
    </source>
</evidence>
<keyword evidence="5" id="KW-0813">Transport</keyword>
<dbReference type="Pfam" id="PF10200">
    <property type="entry name" value="Ndufs5"/>
    <property type="match status" value="1"/>
</dbReference>
<dbReference type="Proteomes" id="UP000054359">
    <property type="component" value="Unassembled WGS sequence"/>
</dbReference>
<evidence type="ECO:0000313" key="14">
    <source>
        <dbReference type="Proteomes" id="UP000054359"/>
    </source>
</evidence>
<sequence>MAAVNPYNSPFHSPVGDLLGMFGHCQHIKKCRELELNVLDCTDVYGHKGLAKQCREAYEDLYECIHGEKQKARVEAMRQERLRQYMAGER</sequence>
<keyword evidence="14" id="KW-1185">Reference proteome</keyword>
<evidence type="ECO:0000256" key="9">
    <source>
        <dbReference type="ARBA" id="ARBA00023128"/>
    </source>
</evidence>
<evidence type="ECO:0000313" key="13">
    <source>
        <dbReference type="EMBL" id="KFM61471.1"/>
    </source>
</evidence>